<gene>
    <name evidence="2" type="ORF">SCF082_LOCUS3618</name>
</gene>
<comment type="caution">
    <text evidence="2">The sequence shown here is derived from an EMBL/GenBank/DDBJ whole genome shotgun (WGS) entry which is preliminary data.</text>
</comment>
<protein>
    <submittedName>
        <fullName evidence="2">Uncharacterized protein</fullName>
    </submittedName>
</protein>
<feature type="region of interest" description="Disordered" evidence="1">
    <location>
        <begin position="180"/>
        <end position="264"/>
    </location>
</feature>
<name>A0ABP0HXU4_9DINO</name>
<evidence type="ECO:0000313" key="3">
    <source>
        <dbReference type="Proteomes" id="UP001642464"/>
    </source>
</evidence>
<feature type="compositionally biased region" description="Basic and acidic residues" evidence="1">
    <location>
        <begin position="184"/>
        <end position="196"/>
    </location>
</feature>
<keyword evidence="3" id="KW-1185">Reference proteome</keyword>
<evidence type="ECO:0000256" key="1">
    <source>
        <dbReference type="SAM" id="MobiDB-lite"/>
    </source>
</evidence>
<feature type="region of interest" description="Disordered" evidence="1">
    <location>
        <begin position="117"/>
        <end position="142"/>
    </location>
</feature>
<reference evidence="2 3" key="1">
    <citation type="submission" date="2024-02" db="EMBL/GenBank/DDBJ databases">
        <authorList>
            <person name="Chen Y."/>
            <person name="Shah S."/>
            <person name="Dougan E. K."/>
            <person name="Thang M."/>
            <person name="Chan C."/>
        </authorList>
    </citation>
    <scope>NUCLEOTIDE SEQUENCE [LARGE SCALE GENOMIC DNA]</scope>
</reference>
<feature type="compositionally biased region" description="Low complexity" evidence="1">
    <location>
        <begin position="215"/>
        <end position="245"/>
    </location>
</feature>
<proteinExistence type="predicted"/>
<organism evidence="2 3">
    <name type="scientific">Durusdinium trenchii</name>
    <dbReference type="NCBI Taxonomy" id="1381693"/>
    <lineage>
        <taxon>Eukaryota</taxon>
        <taxon>Sar</taxon>
        <taxon>Alveolata</taxon>
        <taxon>Dinophyceae</taxon>
        <taxon>Suessiales</taxon>
        <taxon>Symbiodiniaceae</taxon>
        <taxon>Durusdinium</taxon>
    </lineage>
</organism>
<accession>A0ABP0HXU4</accession>
<dbReference type="Proteomes" id="UP001642464">
    <property type="component" value="Unassembled WGS sequence"/>
</dbReference>
<sequence>MPFDTVDEQYVRQRKILVCERCRRPMDGVQNRAAYQTGGSIAGSLGGSMGGSMLAGAVLGPVGALAGAIGGAIAGSRAGAAASEGICDAVDSSSSQVCEACKEAAATRPTGYQNWGGGRLGAPGEAQPIPATSAPAEGPSVGERIGETAASAGKYVGEAASSVGESLSGMGSWVRKSVTSLGGSEEKKEPKKEAFKAFEGAGRPLVADPVDRSAARAAAAEAAMRRAGQAPATATPAPAVSAEAQMAEDEAMARRLQEEFDAEG</sequence>
<evidence type="ECO:0000313" key="2">
    <source>
        <dbReference type="EMBL" id="CAK8993710.1"/>
    </source>
</evidence>
<dbReference type="EMBL" id="CAXAMM010001858">
    <property type="protein sequence ID" value="CAK8993710.1"/>
    <property type="molecule type" value="Genomic_DNA"/>
</dbReference>